<proteinExistence type="predicted"/>
<dbReference type="PANTHER" id="PTHR21706">
    <property type="entry name" value="TRANSMEMBRANE PROTEIN 65"/>
    <property type="match status" value="1"/>
</dbReference>
<evidence type="ECO:0000313" key="8">
    <source>
        <dbReference type="EMBL" id="CEM10420.1"/>
    </source>
</evidence>
<feature type="transmembrane region" description="Helical" evidence="6">
    <location>
        <begin position="168"/>
        <end position="190"/>
    </location>
</feature>
<dbReference type="AlphaFoldDB" id="A0A0G4FCP9"/>
<feature type="domain" description="EF-hand" evidence="7">
    <location>
        <begin position="119"/>
        <end position="148"/>
    </location>
</feature>
<evidence type="ECO:0000256" key="5">
    <source>
        <dbReference type="SAM" id="MobiDB-lite"/>
    </source>
</evidence>
<evidence type="ECO:0000256" key="4">
    <source>
        <dbReference type="ARBA" id="ARBA00023136"/>
    </source>
</evidence>
<dbReference type="GO" id="GO:0005509">
    <property type="term" value="F:calcium ion binding"/>
    <property type="evidence" value="ECO:0007669"/>
    <property type="project" value="InterPro"/>
</dbReference>
<evidence type="ECO:0000256" key="1">
    <source>
        <dbReference type="ARBA" id="ARBA00004141"/>
    </source>
</evidence>
<dbReference type="VEuPathDB" id="CryptoDB:Cvel_16193"/>
<dbReference type="GO" id="GO:0016020">
    <property type="term" value="C:membrane"/>
    <property type="evidence" value="ECO:0007669"/>
    <property type="project" value="UniProtKB-SubCell"/>
</dbReference>
<name>A0A0G4FCP9_9ALVE</name>
<evidence type="ECO:0000259" key="7">
    <source>
        <dbReference type="PROSITE" id="PS50222"/>
    </source>
</evidence>
<gene>
    <name evidence="8" type="ORF">Cvel_16193</name>
</gene>
<dbReference type="InterPro" id="IPR018247">
    <property type="entry name" value="EF_Hand_1_Ca_BS"/>
</dbReference>
<dbReference type="PhylomeDB" id="A0A0G4FCP9"/>
<dbReference type="EMBL" id="CDMZ01000261">
    <property type="protein sequence ID" value="CEM10420.1"/>
    <property type="molecule type" value="Genomic_DNA"/>
</dbReference>
<accession>A0A0G4FCP9</accession>
<protein>
    <recommendedName>
        <fullName evidence="7">EF-hand domain-containing protein</fullName>
    </recommendedName>
</protein>
<dbReference type="InterPro" id="IPR002048">
    <property type="entry name" value="EF_hand_dom"/>
</dbReference>
<comment type="subcellular location">
    <subcellularLocation>
        <location evidence="1">Membrane</location>
        <topology evidence="1">Multi-pass membrane protein</topology>
    </subcellularLocation>
</comment>
<evidence type="ECO:0000256" key="3">
    <source>
        <dbReference type="ARBA" id="ARBA00022989"/>
    </source>
</evidence>
<keyword evidence="2 6" id="KW-0812">Transmembrane</keyword>
<dbReference type="InterPro" id="IPR019537">
    <property type="entry name" value="TMEM65"/>
</dbReference>
<keyword evidence="4 6" id="KW-0472">Membrane</keyword>
<organism evidence="8">
    <name type="scientific">Chromera velia CCMP2878</name>
    <dbReference type="NCBI Taxonomy" id="1169474"/>
    <lineage>
        <taxon>Eukaryota</taxon>
        <taxon>Sar</taxon>
        <taxon>Alveolata</taxon>
        <taxon>Colpodellida</taxon>
        <taxon>Chromeraceae</taxon>
        <taxon>Chromera</taxon>
    </lineage>
</organism>
<sequence>MFCRRLIPRVPRTQLSVPSCPSTVATRSFAFRSPLISPLDPSASSRHCRTFATSSSGPAPSSRKEALTEQDLETLSKVSGDTETLRDAVGHITPEGRRRMLAVLAEMSHAENPDHKCGEKAFEALDLDRDGRLNKWEFVGWYNKLLADARDPDGKAVPPPSSRQLMRVFVRGMLPTIGFGFCDNALMILFGEYIDSTIGRKFMLSTMAAAGLGNMLSCATGVLTGGFIERFASKFGVPSPQLTPAQTESRSVKNHHVAGSLLGISVGCLIGMFPLLFMPNERKEMAEALEHCHVTPDMGVVCEGGPVSGSAAGGGPKREGDR</sequence>
<dbReference type="PROSITE" id="PS00018">
    <property type="entry name" value="EF_HAND_1"/>
    <property type="match status" value="1"/>
</dbReference>
<feature type="transmembrane region" description="Helical" evidence="6">
    <location>
        <begin position="202"/>
        <end position="228"/>
    </location>
</feature>
<evidence type="ECO:0000256" key="2">
    <source>
        <dbReference type="ARBA" id="ARBA00022692"/>
    </source>
</evidence>
<feature type="transmembrane region" description="Helical" evidence="6">
    <location>
        <begin position="257"/>
        <end position="277"/>
    </location>
</feature>
<evidence type="ECO:0000256" key="6">
    <source>
        <dbReference type="SAM" id="Phobius"/>
    </source>
</evidence>
<dbReference type="PROSITE" id="PS50222">
    <property type="entry name" value="EF_HAND_2"/>
    <property type="match status" value="1"/>
</dbReference>
<keyword evidence="3 6" id="KW-1133">Transmembrane helix</keyword>
<reference evidence="8" key="1">
    <citation type="submission" date="2014-11" db="EMBL/GenBank/DDBJ databases">
        <authorList>
            <person name="Otto D Thomas"/>
            <person name="Naeem Raeece"/>
        </authorList>
    </citation>
    <scope>NUCLEOTIDE SEQUENCE</scope>
</reference>
<dbReference type="GO" id="GO:0005739">
    <property type="term" value="C:mitochondrion"/>
    <property type="evidence" value="ECO:0007669"/>
    <property type="project" value="TreeGrafter"/>
</dbReference>
<dbReference type="PANTHER" id="PTHR21706:SF15">
    <property type="entry name" value="TRANSMEMBRANE PROTEIN 65"/>
    <property type="match status" value="1"/>
</dbReference>
<dbReference type="Pfam" id="PF10507">
    <property type="entry name" value="TMEM65"/>
    <property type="match status" value="1"/>
</dbReference>
<feature type="region of interest" description="Disordered" evidence="5">
    <location>
        <begin position="40"/>
        <end position="64"/>
    </location>
</feature>